<feature type="compositionally biased region" description="Low complexity" evidence="1">
    <location>
        <begin position="70"/>
        <end position="80"/>
    </location>
</feature>
<feature type="region of interest" description="Disordered" evidence="1">
    <location>
        <begin position="55"/>
        <end position="88"/>
    </location>
</feature>
<dbReference type="RefSeq" id="WP_305002084.1">
    <property type="nucleotide sequence ID" value="NZ_JAUQUB010000001.1"/>
</dbReference>
<dbReference type="EMBL" id="JAUQUB010000001">
    <property type="protein sequence ID" value="MDO7881677.1"/>
    <property type="molecule type" value="Genomic_DNA"/>
</dbReference>
<feature type="compositionally biased region" description="Basic and acidic residues" evidence="1">
    <location>
        <begin position="182"/>
        <end position="193"/>
    </location>
</feature>
<feature type="region of interest" description="Disordered" evidence="1">
    <location>
        <begin position="1"/>
        <end position="20"/>
    </location>
</feature>
<reference evidence="3 4" key="1">
    <citation type="submission" date="2023-07" db="EMBL/GenBank/DDBJ databases">
        <title>Protaetiibacter sp. nov WY-16 isolated from soil.</title>
        <authorList>
            <person name="Liu B."/>
            <person name="Wan Y."/>
        </authorList>
    </citation>
    <scope>NUCLEOTIDE SEQUENCE [LARGE SCALE GENOMIC DNA]</scope>
    <source>
        <strain evidence="3 4">WY-16</strain>
    </source>
</reference>
<comment type="caution">
    <text evidence="3">The sequence shown here is derived from an EMBL/GenBank/DDBJ whole genome shotgun (WGS) entry which is preliminary data.</text>
</comment>
<protein>
    <submittedName>
        <fullName evidence="3">Uncharacterized protein</fullName>
    </submittedName>
</protein>
<evidence type="ECO:0000256" key="2">
    <source>
        <dbReference type="SAM" id="Phobius"/>
    </source>
</evidence>
<sequence length="252" mass="25990">MSTEPLGPADLPEPPEPPDRQRRVAVGPLVLVAVGVLAAIVFAAVVWALAGAGAPGSPEAEPSIPPPAAVAPTPTATSAPRVAGPNECVDARGDGTGTDLDSIGLSADGGDLRVVFVLSEPLPDTDATLELYTESAAARVQIAVAFEGGSVDEFVVYRLPSGDDDERDDDERDNGKRGPGSGREDPGLDEGERVSLKKRDVVVEGSVIVATVGKGVLDELGDSFLWYAAATVDHEPADSCYLPDGALVPFER</sequence>
<name>A0ABT9BMN1_9MICO</name>
<keyword evidence="2" id="KW-0812">Transmembrane</keyword>
<keyword evidence="4" id="KW-1185">Reference proteome</keyword>
<proteinExistence type="predicted"/>
<feature type="region of interest" description="Disordered" evidence="1">
    <location>
        <begin position="159"/>
        <end position="193"/>
    </location>
</feature>
<feature type="compositionally biased region" description="Low complexity" evidence="1">
    <location>
        <begin position="1"/>
        <end position="10"/>
    </location>
</feature>
<feature type="transmembrane region" description="Helical" evidence="2">
    <location>
        <begin position="29"/>
        <end position="50"/>
    </location>
</feature>
<evidence type="ECO:0000313" key="3">
    <source>
        <dbReference type="EMBL" id="MDO7881677.1"/>
    </source>
</evidence>
<evidence type="ECO:0000256" key="1">
    <source>
        <dbReference type="SAM" id="MobiDB-lite"/>
    </source>
</evidence>
<feature type="compositionally biased region" description="Acidic residues" evidence="1">
    <location>
        <begin position="162"/>
        <end position="172"/>
    </location>
</feature>
<keyword evidence="2" id="KW-0472">Membrane</keyword>
<evidence type="ECO:0000313" key="4">
    <source>
        <dbReference type="Proteomes" id="UP001241072"/>
    </source>
</evidence>
<organism evidence="3 4">
    <name type="scientific">Antiquaquibacter soli</name>
    <dbReference type="NCBI Taxonomy" id="3064523"/>
    <lineage>
        <taxon>Bacteria</taxon>
        <taxon>Bacillati</taxon>
        <taxon>Actinomycetota</taxon>
        <taxon>Actinomycetes</taxon>
        <taxon>Micrococcales</taxon>
        <taxon>Microbacteriaceae</taxon>
        <taxon>Antiquaquibacter</taxon>
    </lineage>
</organism>
<dbReference type="Proteomes" id="UP001241072">
    <property type="component" value="Unassembled WGS sequence"/>
</dbReference>
<gene>
    <name evidence="3" type="ORF">Q5716_05475</name>
</gene>
<keyword evidence="2" id="KW-1133">Transmembrane helix</keyword>
<accession>A0ABT9BMN1</accession>